<dbReference type="EMBL" id="MT631714">
    <property type="protein sequence ID" value="QNO58114.1"/>
    <property type="molecule type" value="Genomic_DNA"/>
</dbReference>
<evidence type="ECO:0000256" key="1">
    <source>
        <dbReference type="SAM" id="Phobius"/>
    </source>
</evidence>
<dbReference type="AlphaFoldDB" id="A0A7G9ZCY0"/>
<name>A0A7G9ZCY0_9EURY</name>
<organism evidence="2">
    <name type="scientific">Candidatus Methanophaga sp. ANME-1 ERB7</name>
    <dbReference type="NCBI Taxonomy" id="2759913"/>
    <lineage>
        <taxon>Archaea</taxon>
        <taxon>Methanobacteriati</taxon>
        <taxon>Methanobacteriota</taxon>
        <taxon>Stenosarchaea group</taxon>
        <taxon>Methanomicrobia</taxon>
        <taxon>Candidatus Methanophagales</taxon>
        <taxon>Candidatus Methanophagaceae</taxon>
        <taxon>Candidatus Methanophaga</taxon>
    </lineage>
</organism>
<evidence type="ECO:0000313" key="2">
    <source>
        <dbReference type="EMBL" id="QNO58114.1"/>
    </source>
</evidence>
<feature type="transmembrane region" description="Helical" evidence="1">
    <location>
        <begin position="49"/>
        <end position="72"/>
    </location>
</feature>
<keyword evidence="1" id="KW-1133">Transmembrane helix</keyword>
<gene>
    <name evidence="2" type="ORF">HJJEBIEG_00016</name>
</gene>
<sequence length="122" mass="13768">MEKKKEGKIVEHLQIIANVLTVAGIILATIVCFWRIFMAPEWGQKHLAVSMLVPIWLGVFNMGTVLSFMTYLNHQKFLPCPRMFSNSLGHAWGPLDVSDPLRRFNPQCEMGSDKIGVALVEI</sequence>
<proteinExistence type="predicted"/>
<accession>A0A7G9ZCY0</accession>
<feature type="transmembrane region" description="Helical" evidence="1">
    <location>
        <begin position="12"/>
        <end position="37"/>
    </location>
</feature>
<keyword evidence="1" id="KW-0472">Membrane</keyword>
<reference evidence="2" key="1">
    <citation type="submission" date="2020-06" db="EMBL/GenBank/DDBJ databases">
        <title>Unique genomic features of the anaerobic methanotrophic archaea.</title>
        <authorList>
            <person name="Chadwick G.L."/>
            <person name="Skennerton C.T."/>
            <person name="Laso-Perez R."/>
            <person name="Leu A.O."/>
            <person name="Speth D.R."/>
            <person name="Yu H."/>
            <person name="Morgan-Lang C."/>
            <person name="Hatzenpichler R."/>
            <person name="Goudeau D."/>
            <person name="Malmstrom R."/>
            <person name="Brazelton W.J."/>
            <person name="Woyke T."/>
            <person name="Hallam S.J."/>
            <person name="Tyson G.W."/>
            <person name="Wegener G."/>
            <person name="Boetius A."/>
            <person name="Orphan V."/>
        </authorList>
    </citation>
    <scope>NUCLEOTIDE SEQUENCE</scope>
</reference>
<protein>
    <submittedName>
        <fullName evidence="2">Uncharacterized protein</fullName>
    </submittedName>
</protein>
<keyword evidence="1" id="KW-0812">Transmembrane</keyword>